<gene>
    <name evidence="5" type="ORF">ACFPFM_41875</name>
</gene>
<evidence type="ECO:0000256" key="3">
    <source>
        <dbReference type="RuleBase" id="RU003560"/>
    </source>
</evidence>
<accession>A0ABV9YC19</accession>
<reference evidence="6" key="1">
    <citation type="journal article" date="2019" name="Int. J. Syst. Evol. Microbiol.">
        <title>The Global Catalogue of Microorganisms (GCM) 10K type strain sequencing project: providing services to taxonomists for standard genome sequencing and annotation.</title>
        <authorList>
            <consortium name="The Broad Institute Genomics Platform"/>
            <consortium name="The Broad Institute Genome Sequencing Center for Infectious Disease"/>
            <person name="Wu L."/>
            <person name="Ma J."/>
        </authorList>
    </citation>
    <scope>NUCLEOTIDE SEQUENCE [LARGE SCALE GENOMIC DNA]</scope>
    <source>
        <strain evidence="6">KCTC 12848</strain>
    </source>
</reference>
<evidence type="ECO:0000256" key="1">
    <source>
        <dbReference type="ARBA" id="ARBA00008954"/>
    </source>
</evidence>
<dbReference type="InterPro" id="IPR015422">
    <property type="entry name" value="PyrdxlP-dep_Trfase_small"/>
</dbReference>
<dbReference type="Gene3D" id="3.40.640.10">
    <property type="entry name" value="Type I PLP-dependent aspartate aminotransferase-like (Major domain)"/>
    <property type="match status" value="1"/>
</dbReference>
<organism evidence="5 6">
    <name type="scientific">Saccharothrix xinjiangensis</name>
    <dbReference type="NCBI Taxonomy" id="204798"/>
    <lineage>
        <taxon>Bacteria</taxon>
        <taxon>Bacillati</taxon>
        <taxon>Actinomycetota</taxon>
        <taxon>Actinomycetes</taxon>
        <taxon>Pseudonocardiales</taxon>
        <taxon>Pseudonocardiaceae</taxon>
        <taxon>Saccharothrix</taxon>
    </lineage>
</organism>
<dbReference type="SUPFAM" id="SSF53383">
    <property type="entry name" value="PLP-dependent transferases"/>
    <property type="match status" value="1"/>
</dbReference>
<comment type="similarity">
    <text evidence="1 3">Belongs to the class-III pyridoxal-phosphate-dependent aminotransferase family.</text>
</comment>
<dbReference type="EMBL" id="JBHSJB010000053">
    <property type="protein sequence ID" value="MFC5060300.1"/>
    <property type="molecule type" value="Genomic_DNA"/>
</dbReference>
<dbReference type="InterPro" id="IPR005814">
    <property type="entry name" value="Aminotrans_3"/>
</dbReference>
<dbReference type="PROSITE" id="PS00600">
    <property type="entry name" value="AA_TRANSFER_CLASS_3"/>
    <property type="match status" value="1"/>
</dbReference>
<sequence length="471" mass="50103">MSTTSEPTTTPATATAPATAPTGTPAPFPGVSSRTGAEEFWATARRHLIRYSGSDFTPAVIERAAGSEVFDSDGRAILDFTSGQMSALLGHSHPAVVEAVTRSIATLDHLSSWMLSRPVVDLAAALSATLPDPLDKVLLLSTGGESNEAAIRMAKLHTGGHEIVAFDQSYHGVTHASGAATFSVSRTGYGPVAPGNIAIPTPNAYRPLLTRDGEHDWRAELDHAFTMVDRQSVGSLAAFIAEPILSTGGVIEPPPGYFAALKRKCEERGMLLILDEAQTGLCRTGDWYAFQRDGVVPDILTLSKTLGAGLPVSAVITNEEVERRCHDRGYYFVTTHVSDPLAAAVGLAVVTALAENDFDRVARDRGERLRRGLLELRSRHEHIGDVRGRGLLQGIELVTDRADKHPAERLGAAVTAACFDLGLHLNIVQFPGSGSVLRMAPPLTITDAELDRGLDILDQALTTAARRGAAT</sequence>
<dbReference type="Proteomes" id="UP001595833">
    <property type="component" value="Unassembled WGS sequence"/>
</dbReference>
<dbReference type="Gene3D" id="3.90.1150.10">
    <property type="entry name" value="Aspartate Aminotransferase, domain 1"/>
    <property type="match status" value="1"/>
</dbReference>
<evidence type="ECO:0000256" key="2">
    <source>
        <dbReference type="ARBA" id="ARBA00022898"/>
    </source>
</evidence>
<comment type="caution">
    <text evidence="5">The sequence shown here is derived from an EMBL/GenBank/DDBJ whole genome shotgun (WGS) entry which is preliminary data.</text>
</comment>
<keyword evidence="6" id="KW-1185">Reference proteome</keyword>
<evidence type="ECO:0000313" key="6">
    <source>
        <dbReference type="Proteomes" id="UP001595833"/>
    </source>
</evidence>
<dbReference type="CDD" id="cd00610">
    <property type="entry name" value="OAT_like"/>
    <property type="match status" value="1"/>
</dbReference>
<dbReference type="InterPro" id="IPR049704">
    <property type="entry name" value="Aminotrans_3_PPA_site"/>
</dbReference>
<dbReference type="PIRSF" id="PIRSF000521">
    <property type="entry name" value="Transaminase_4ab_Lys_Orn"/>
    <property type="match status" value="1"/>
</dbReference>
<evidence type="ECO:0000256" key="4">
    <source>
        <dbReference type="SAM" id="MobiDB-lite"/>
    </source>
</evidence>
<keyword evidence="5" id="KW-0032">Aminotransferase</keyword>
<evidence type="ECO:0000313" key="5">
    <source>
        <dbReference type="EMBL" id="MFC5060300.1"/>
    </source>
</evidence>
<dbReference type="Pfam" id="PF00202">
    <property type="entry name" value="Aminotran_3"/>
    <property type="match status" value="1"/>
</dbReference>
<dbReference type="PANTHER" id="PTHR45688">
    <property type="match status" value="1"/>
</dbReference>
<feature type="region of interest" description="Disordered" evidence="4">
    <location>
        <begin position="1"/>
        <end position="34"/>
    </location>
</feature>
<keyword evidence="5" id="KW-0808">Transferase</keyword>
<proteinExistence type="inferred from homology"/>
<keyword evidence="2 3" id="KW-0663">Pyridoxal phosphate</keyword>
<dbReference type="InterPro" id="IPR015424">
    <property type="entry name" value="PyrdxlP-dep_Trfase"/>
</dbReference>
<dbReference type="PANTHER" id="PTHR45688:SF13">
    <property type="entry name" value="ALANINE--GLYOXYLATE AMINOTRANSFERASE 2-LIKE"/>
    <property type="match status" value="1"/>
</dbReference>
<dbReference type="GO" id="GO:0008483">
    <property type="term" value="F:transaminase activity"/>
    <property type="evidence" value="ECO:0007669"/>
    <property type="project" value="UniProtKB-KW"/>
</dbReference>
<dbReference type="InterPro" id="IPR015421">
    <property type="entry name" value="PyrdxlP-dep_Trfase_major"/>
</dbReference>
<dbReference type="RefSeq" id="WP_344043982.1">
    <property type="nucleotide sequence ID" value="NZ_BAAAKE010000055.1"/>
</dbReference>
<name>A0ABV9YC19_9PSEU</name>
<protein>
    <submittedName>
        <fullName evidence="5">Aspartate aminotransferase family protein</fullName>
    </submittedName>
</protein>
<feature type="compositionally biased region" description="Low complexity" evidence="4">
    <location>
        <begin position="1"/>
        <end position="25"/>
    </location>
</feature>